<dbReference type="AlphaFoldDB" id="A0A2H0TPK9"/>
<keyword evidence="1" id="KW-0472">Membrane</keyword>
<reference evidence="4" key="1">
    <citation type="submission" date="2017-09" db="EMBL/GenBank/DDBJ databases">
        <title>Depth-based differentiation of microbial function through sediment-hosted aquifers and enrichment of novel symbionts in the deep terrestrial subsurface.</title>
        <authorList>
            <person name="Probst A.J."/>
            <person name="Ladd B."/>
            <person name="Jarett J.K."/>
            <person name="Geller-Mcgrath D.E."/>
            <person name="Sieber C.M.K."/>
            <person name="Emerson J.B."/>
            <person name="Anantharaman K."/>
            <person name="Thomas B.C."/>
            <person name="Malmstrom R."/>
            <person name="Stieglmeier M."/>
            <person name="Klingl A."/>
            <person name="Woyke T."/>
            <person name="Ryan C.M."/>
            <person name="Banfield J.F."/>
        </authorList>
    </citation>
    <scope>NUCLEOTIDE SEQUENCE [LARGE SCALE GENOMIC DNA]</scope>
</reference>
<gene>
    <name evidence="3" type="ORF">COU35_04470</name>
</gene>
<feature type="transmembrane region" description="Helical" evidence="1">
    <location>
        <begin position="96"/>
        <end position="115"/>
    </location>
</feature>
<dbReference type="InterPro" id="IPR022606">
    <property type="entry name" value="DUF2914"/>
</dbReference>
<feature type="transmembrane region" description="Helical" evidence="1">
    <location>
        <begin position="208"/>
        <end position="226"/>
    </location>
</feature>
<evidence type="ECO:0000313" key="3">
    <source>
        <dbReference type="EMBL" id="PIR74069.1"/>
    </source>
</evidence>
<feature type="transmembrane region" description="Helical" evidence="1">
    <location>
        <begin position="56"/>
        <end position="75"/>
    </location>
</feature>
<keyword evidence="1" id="KW-1133">Transmembrane helix</keyword>
<evidence type="ECO:0000259" key="2">
    <source>
        <dbReference type="Pfam" id="PF11141"/>
    </source>
</evidence>
<keyword evidence="1" id="KW-0812">Transmembrane</keyword>
<evidence type="ECO:0000256" key="1">
    <source>
        <dbReference type="SAM" id="Phobius"/>
    </source>
</evidence>
<feature type="transmembrane region" description="Helical" evidence="1">
    <location>
        <begin position="151"/>
        <end position="169"/>
    </location>
</feature>
<dbReference type="Pfam" id="PF11141">
    <property type="entry name" value="DUF2914"/>
    <property type="match status" value="1"/>
</dbReference>
<dbReference type="EMBL" id="PFCB01000030">
    <property type="protein sequence ID" value="PIR74069.1"/>
    <property type="molecule type" value="Genomic_DNA"/>
</dbReference>
<protein>
    <recommendedName>
        <fullName evidence="2">DUF2914 domain-containing protein</fullName>
    </recommendedName>
</protein>
<feature type="transmembrane region" description="Helical" evidence="1">
    <location>
        <begin position="175"/>
        <end position="196"/>
    </location>
</feature>
<sequence length="364" mass="41474">MKKRNNVKEKIKRLTRYNEIKAFLIKYERVLMPATLVTGVLFDTVTFRTINIVTSSILLGVYLVIAGGIIAYMNAYDAHGIERGKVLRYVRLISPFVIQFAFGALLSASLIFYWFSGALSASWPILLLLALLMVSNDVFRQYYLRPGVQVSVYYFIIFSLCSLILPYVFNSISVWVFIAAGILSLGVMAGFLWLLSRAHTHMAAWRKKYAVHILIIFAFMNGLYFLNIIPPIPLSLREAGVYHKVERVGGDYVLTGEDETLLQRLTPGETIHVAPGEPVYVYTAIFAPAELKTRIVHHWERYDEATSEWQDRDRLSFAIFGGRDEGYRGYSFKRDVPPGKWRVSVETQRGQSLGRVVFVVEGEE</sequence>
<name>A0A2H0TPK9_9BACT</name>
<dbReference type="Proteomes" id="UP000230154">
    <property type="component" value="Unassembled WGS sequence"/>
</dbReference>
<accession>A0A2H0TPK9</accession>
<organism evidence="3 4">
    <name type="scientific">Candidatus Magasanikbacteria bacterium CG10_big_fil_rev_8_21_14_0_10_47_10</name>
    <dbReference type="NCBI Taxonomy" id="1974652"/>
    <lineage>
        <taxon>Bacteria</taxon>
        <taxon>Candidatus Magasanikiibacteriota</taxon>
    </lineage>
</organism>
<feature type="transmembrane region" description="Helical" evidence="1">
    <location>
        <begin position="121"/>
        <end position="139"/>
    </location>
</feature>
<evidence type="ECO:0000313" key="4">
    <source>
        <dbReference type="Proteomes" id="UP000230154"/>
    </source>
</evidence>
<proteinExistence type="predicted"/>
<comment type="caution">
    <text evidence="3">The sequence shown here is derived from an EMBL/GenBank/DDBJ whole genome shotgun (WGS) entry which is preliminary data.</text>
</comment>
<feature type="transmembrane region" description="Helical" evidence="1">
    <location>
        <begin position="30"/>
        <end position="50"/>
    </location>
</feature>
<feature type="domain" description="DUF2914" evidence="2">
    <location>
        <begin position="292"/>
        <end position="360"/>
    </location>
</feature>